<organism evidence="2 3">
    <name type="scientific">Halococcus hamelinensis 100A6</name>
    <dbReference type="NCBI Taxonomy" id="1132509"/>
    <lineage>
        <taxon>Archaea</taxon>
        <taxon>Methanobacteriati</taxon>
        <taxon>Methanobacteriota</taxon>
        <taxon>Stenosarchaea group</taxon>
        <taxon>Halobacteria</taxon>
        <taxon>Halobacteriales</taxon>
        <taxon>Halococcaceae</taxon>
        <taxon>Halococcus</taxon>
    </lineage>
</organism>
<protein>
    <submittedName>
        <fullName evidence="2">Uncharacterized protein</fullName>
    </submittedName>
</protein>
<sequence length="107" mass="12256">MELEPNFDATQGRRDSIPDADDVYDQDEELPITDLFDDTFVRSHSEFDSFDEMVAASPSTADSANELERVAHREWDEFVAETTDFADERALVMAARDHWVTKRLNLG</sequence>
<dbReference type="EMBL" id="AOMB01000035">
    <property type="protein sequence ID" value="EMA37286.1"/>
    <property type="molecule type" value="Genomic_DNA"/>
</dbReference>
<dbReference type="OrthoDB" id="178002at2157"/>
<feature type="region of interest" description="Disordered" evidence="1">
    <location>
        <begin position="1"/>
        <end position="21"/>
    </location>
</feature>
<gene>
    <name evidence="2" type="ORF">C447_12982</name>
</gene>
<name>M0LUZ7_9EURY</name>
<evidence type="ECO:0000256" key="1">
    <source>
        <dbReference type="SAM" id="MobiDB-lite"/>
    </source>
</evidence>
<reference evidence="2 3" key="1">
    <citation type="journal article" date="2014" name="PLoS Genet.">
        <title>Phylogenetically driven sequencing of extremely halophilic archaea reveals strategies for static and dynamic osmo-response.</title>
        <authorList>
            <person name="Becker E.A."/>
            <person name="Seitzer P.M."/>
            <person name="Tritt A."/>
            <person name="Larsen D."/>
            <person name="Krusor M."/>
            <person name="Yao A.I."/>
            <person name="Wu D."/>
            <person name="Madern D."/>
            <person name="Eisen J.A."/>
            <person name="Darling A.E."/>
            <person name="Facciotti M.T."/>
        </authorList>
    </citation>
    <scope>NUCLEOTIDE SEQUENCE [LARGE SCALE GENOMIC DNA]</scope>
    <source>
        <strain evidence="2 3">100A6</strain>
    </source>
</reference>
<comment type="caution">
    <text evidence="2">The sequence shown here is derived from an EMBL/GenBank/DDBJ whole genome shotgun (WGS) entry which is preliminary data.</text>
</comment>
<dbReference type="eggNOG" id="ENOG502N5FW">
    <property type="taxonomic scope" value="Archaea"/>
</dbReference>
<evidence type="ECO:0000313" key="2">
    <source>
        <dbReference type="EMBL" id="EMA37286.1"/>
    </source>
</evidence>
<accession>M0LUZ7</accession>
<proteinExistence type="predicted"/>
<dbReference type="RefSeq" id="WP_007694519.1">
    <property type="nucleotide sequence ID" value="NZ_AJRK01000120.1"/>
</dbReference>
<dbReference type="AlphaFoldDB" id="M0LUZ7"/>
<dbReference type="PATRIC" id="fig|1132509.6.peg.3005"/>
<dbReference type="Proteomes" id="UP000011566">
    <property type="component" value="Unassembled WGS sequence"/>
</dbReference>
<evidence type="ECO:0000313" key="3">
    <source>
        <dbReference type="Proteomes" id="UP000011566"/>
    </source>
</evidence>
<keyword evidence="3" id="KW-1185">Reference proteome</keyword>